<sequence>MSNASYLNIKVPLQAVGWKTKLIPDLEELVCQTSYLTEHTYQLAAWIIAGEMKWQPEFDPGIELSGTSSFLYHVFMRLANISAEDIDKAKEQFIGPDPPEPKVKHRHAIRDLIECHFHGYLALTSMEPRKYSSMSYTAHDAQVQIETACLNNIKNNFGSEN</sequence>
<dbReference type="Proteomes" id="UP001150907">
    <property type="component" value="Unassembled WGS sequence"/>
</dbReference>
<accession>A0A9W8BGK9</accession>
<gene>
    <name evidence="1" type="ORF">H4R26_001416</name>
</gene>
<comment type="caution">
    <text evidence="1">The sequence shown here is derived from an EMBL/GenBank/DDBJ whole genome shotgun (WGS) entry which is preliminary data.</text>
</comment>
<protein>
    <submittedName>
        <fullName evidence="1">Uncharacterized protein</fullName>
    </submittedName>
</protein>
<proteinExistence type="predicted"/>
<name>A0A9W8BGK9_9FUNG</name>
<evidence type="ECO:0000313" key="2">
    <source>
        <dbReference type="Proteomes" id="UP001150907"/>
    </source>
</evidence>
<organism evidence="1 2">
    <name type="scientific">Coemansia thaxteri</name>
    <dbReference type="NCBI Taxonomy" id="2663907"/>
    <lineage>
        <taxon>Eukaryota</taxon>
        <taxon>Fungi</taxon>
        <taxon>Fungi incertae sedis</taxon>
        <taxon>Zoopagomycota</taxon>
        <taxon>Kickxellomycotina</taxon>
        <taxon>Kickxellomycetes</taxon>
        <taxon>Kickxellales</taxon>
        <taxon>Kickxellaceae</taxon>
        <taxon>Coemansia</taxon>
    </lineage>
</organism>
<evidence type="ECO:0000313" key="1">
    <source>
        <dbReference type="EMBL" id="KAJ2006372.1"/>
    </source>
</evidence>
<dbReference type="EMBL" id="JANBQF010000063">
    <property type="protein sequence ID" value="KAJ2006372.1"/>
    <property type="molecule type" value="Genomic_DNA"/>
</dbReference>
<dbReference type="AlphaFoldDB" id="A0A9W8BGK9"/>
<reference evidence="1" key="1">
    <citation type="submission" date="2022-07" db="EMBL/GenBank/DDBJ databases">
        <title>Phylogenomic reconstructions and comparative analyses of Kickxellomycotina fungi.</title>
        <authorList>
            <person name="Reynolds N.K."/>
            <person name="Stajich J.E."/>
            <person name="Barry K."/>
            <person name="Grigoriev I.V."/>
            <person name="Crous P."/>
            <person name="Smith M.E."/>
        </authorList>
    </citation>
    <scope>NUCLEOTIDE SEQUENCE</scope>
    <source>
        <strain evidence="1">IMI 214461</strain>
    </source>
</reference>
<keyword evidence="2" id="KW-1185">Reference proteome</keyword>
<dbReference type="OrthoDB" id="2283954at2759"/>